<gene>
    <name evidence="2" type="ORF">B0T17DRAFT_594767</name>
</gene>
<keyword evidence="1" id="KW-0472">Membrane</keyword>
<evidence type="ECO:0000313" key="2">
    <source>
        <dbReference type="EMBL" id="KAK0635025.1"/>
    </source>
</evidence>
<proteinExistence type="predicted"/>
<reference evidence="2" key="1">
    <citation type="submission" date="2023-06" db="EMBL/GenBank/DDBJ databases">
        <title>Genome-scale phylogeny and comparative genomics of the fungal order Sordariales.</title>
        <authorList>
            <consortium name="Lawrence Berkeley National Laboratory"/>
            <person name="Hensen N."/>
            <person name="Bonometti L."/>
            <person name="Westerberg I."/>
            <person name="Brannstrom I.O."/>
            <person name="Guillou S."/>
            <person name="Cros-Aarteil S."/>
            <person name="Calhoun S."/>
            <person name="Haridas S."/>
            <person name="Kuo A."/>
            <person name="Mondo S."/>
            <person name="Pangilinan J."/>
            <person name="Riley R."/>
            <person name="LaButti K."/>
            <person name="Andreopoulos B."/>
            <person name="Lipzen A."/>
            <person name="Chen C."/>
            <person name="Yanf M."/>
            <person name="Daum C."/>
            <person name="Ng V."/>
            <person name="Clum A."/>
            <person name="Steindorff A."/>
            <person name="Ohm R."/>
            <person name="Martin F."/>
            <person name="Silar P."/>
            <person name="Natvig D."/>
            <person name="Lalanne C."/>
            <person name="Gautier V."/>
            <person name="Ament-velasquez S.L."/>
            <person name="Kruys A."/>
            <person name="Hutchinson M.I."/>
            <person name="Powell A.J."/>
            <person name="Barry K."/>
            <person name="Miller A.N."/>
            <person name="Grigoriev I.V."/>
            <person name="Debuchy R."/>
            <person name="Gladieux P."/>
            <person name="Thoren M.H."/>
            <person name="Johannesson H."/>
        </authorList>
    </citation>
    <scope>NUCLEOTIDE SEQUENCE</scope>
    <source>
        <strain evidence="2">SMH3391-2</strain>
    </source>
</reference>
<dbReference type="AlphaFoldDB" id="A0AA39XL21"/>
<organism evidence="2 3">
    <name type="scientific">Bombardia bombarda</name>
    <dbReference type="NCBI Taxonomy" id="252184"/>
    <lineage>
        <taxon>Eukaryota</taxon>
        <taxon>Fungi</taxon>
        <taxon>Dikarya</taxon>
        <taxon>Ascomycota</taxon>
        <taxon>Pezizomycotina</taxon>
        <taxon>Sordariomycetes</taxon>
        <taxon>Sordariomycetidae</taxon>
        <taxon>Sordariales</taxon>
        <taxon>Lasiosphaeriaceae</taxon>
        <taxon>Bombardia</taxon>
    </lineage>
</organism>
<sequence>MDTPSAQDEVDLLKRPRPSIDSETCLDSSEIGRHHYAIQQQQLISKSRRLHVVRIVLDVMVAVLLGVAIYMLVQIRAHTDNCTSTNSDAASVMHRPPAGSDLSGVVPLGEVGGRTQYRSWSPRKGIWVTPKDFHQADALNGTLRAWERIIKREFSQSQHHDALPE</sequence>
<comment type="caution">
    <text evidence="2">The sequence shown here is derived from an EMBL/GenBank/DDBJ whole genome shotgun (WGS) entry which is preliminary data.</text>
</comment>
<evidence type="ECO:0000313" key="3">
    <source>
        <dbReference type="Proteomes" id="UP001174934"/>
    </source>
</evidence>
<evidence type="ECO:0000256" key="1">
    <source>
        <dbReference type="SAM" id="Phobius"/>
    </source>
</evidence>
<keyword evidence="1" id="KW-1133">Transmembrane helix</keyword>
<keyword evidence="3" id="KW-1185">Reference proteome</keyword>
<dbReference type="Proteomes" id="UP001174934">
    <property type="component" value="Unassembled WGS sequence"/>
</dbReference>
<keyword evidence="1" id="KW-0812">Transmembrane</keyword>
<dbReference type="EMBL" id="JAULSR010000001">
    <property type="protein sequence ID" value="KAK0635025.1"/>
    <property type="molecule type" value="Genomic_DNA"/>
</dbReference>
<name>A0AA39XL21_9PEZI</name>
<protein>
    <submittedName>
        <fullName evidence="2">Uncharacterized protein</fullName>
    </submittedName>
</protein>
<feature type="transmembrane region" description="Helical" evidence="1">
    <location>
        <begin position="52"/>
        <end position="73"/>
    </location>
</feature>
<accession>A0AA39XL21</accession>